<sequence length="102" mass="10913">MRRDLVERGEDAAAEWVVSCTDAELLRPRVHRSLGVAEGAVDAVCVHEGKPRKLARAPRKKPPELSAGELRRRFGGPRACAVKATLRASNGVRAIATTAGTS</sequence>
<keyword evidence="2" id="KW-1185">Reference proteome</keyword>
<protein>
    <submittedName>
        <fullName evidence="1">Uncharacterized protein</fullName>
    </submittedName>
</protein>
<organism evidence="1 2">
    <name type="scientific">Amycolatopsis rubida</name>
    <dbReference type="NCBI Taxonomy" id="112413"/>
    <lineage>
        <taxon>Bacteria</taxon>
        <taxon>Bacillati</taxon>
        <taxon>Actinomycetota</taxon>
        <taxon>Actinomycetes</taxon>
        <taxon>Pseudonocardiales</taxon>
        <taxon>Pseudonocardiaceae</taxon>
        <taxon>Amycolatopsis</taxon>
    </lineage>
</organism>
<proteinExistence type="predicted"/>
<reference evidence="1 2" key="1">
    <citation type="submission" date="2020-01" db="EMBL/GenBank/DDBJ databases">
        <title>Insect and environment-associated Actinomycetes.</title>
        <authorList>
            <person name="Currrie C."/>
            <person name="Chevrette M."/>
            <person name="Carlson C."/>
            <person name="Stubbendieck R."/>
            <person name="Wendt-Pienkowski E."/>
        </authorList>
    </citation>
    <scope>NUCLEOTIDE SEQUENCE [LARGE SCALE GENOMIC DNA]</scope>
    <source>
        <strain evidence="1 2">SID8386</strain>
    </source>
</reference>
<accession>A0ABX0BYA7</accession>
<dbReference type="RefSeq" id="WP_157905107.1">
    <property type="nucleotide sequence ID" value="NZ_JAAGNC010000094.1"/>
</dbReference>
<gene>
    <name evidence="1" type="ORF">G3I59_19940</name>
</gene>
<dbReference type="Proteomes" id="UP000470404">
    <property type="component" value="Unassembled WGS sequence"/>
</dbReference>
<name>A0ABX0BYA7_9PSEU</name>
<evidence type="ECO:0000313" key="1">
    <source>
        <dbReference type="EMBL" id="NEC57806.1"/>
    </source>
</evidence>
<comment type="caution">
    <text evidence="1">The sequence shown here is derived from an EMBL/GenBank/DDBJ whole genome shotgun (WGS) entry which is preliminary data.</text>
</comment>
<dbReference type="EMBL" id="JAAGNC010000094">
    <property type="protein sequence ID" value="NEC57806.1"/>
    <property type="molecule type" value="Genomic_DNA"/>
</dbReference>
<evidence type="ECO:0000313" key="2">
    <source>
        <dbReference type="Proteomes" id="UP000470404"/>
    </source>
</evidence>